<dbReference type="InterPro" id="IPR002881">
    <property type="entry name" value="DUF58"/>
</dbReference>
<evidence type="ECO:0000313" key="3">
    <source>
        <dbReference type="Proteomes" id="UP001059934"/>
    </source>
</evidence>
<name>A0ABY5TR40_9GAMM</name>
<evidence type="ECO:0000259" key="1">
    <source>
        <dbReference type="Pfam" id="PF01882"/>
    </source>
</evidence>
<organism evidence="2 3">
    <name type="scientific">SAR92 clade bacterium H455</name>
    <dbReference type="NCBI Taxonomy" id="2974818"/>
    <lineage>
        <taxon>Bacteria</taxon>
        <taxon>Pseudomonadati</taxon>
        <taxon>Pseudomonadota</taxon>
        <taxon>Gammaproteobacteria</taxon>
        <taxon>Cellvibrionales</taxon>
        <taxon>Porticoccaceae</taxon>
        <taxon>SAR92 clade</taxon>
    </lineage>
</organism>
<dbReference type="Pfam" id="PF01882">
    <property type="entry name" value="DUF58"/>
    <property type="match status" value="1"/>
</dbReference>
<reference evidence="2" key="1">
    <citation type="submission" date="2022-08" db="EMBL/GenBank/DDBJ databases">
        <title>Catabolic pathway analysis in culturable SAR92 clade bacteria reveals their overlooked roles in DMSP degradation in coastal seas.</title>
        <authorList>
            <person name="He X."/>
            <person name="Zhang X."/>
            <person name="Zhang Y."/>
        </authorList>
    </citation>
    <scope>NUCLEOTIDE SEQUENCE</scope>
    <source>
        <strain evidence="2">H455</strain>
    </source>
</reference>
<dbReference type="PANTHER" id="PTHR33608">
    <property type="entry name" value="BLL2464 PROTEIN"/>
    <property type="match status" value="1"/>
</dbReference>
<keyword evidence="3" id="KW-1185">Reference proteome</keyword>
<evidence type="ECO:0000313" key="2">
    <source>
        <dbReference type="EMBL" id="UVW36288.1"/>
    </source>
</evidence>
<feature type="domain" description="DUF58" evidence="1">
    <location>
        <begin position="58"/>
        <end position="270"/>
    </location>
</feature>
<dbReference type="EMBL" id="CP103416">
    <property type="protein sequence ID" value="UVW36288.1"/>
    <property type="molecule type" value="Genomic_DNA"/>
</dbReference>
<dbReference type="Proteomes" id="UP001059934">
    <property type="component" value="Chromosome"/>
</dbReference>
<proteinExistence type="predicted"/>
<dbReference type="InterPro" id="IPR036465">
    <property type="entry name" value="vWFA_dom_sf"/>
</dbReference>
<dbReference type="PANTHER" id="PTHR33608:SF12">
    <property type="entry name" value="DUF58 DOMAIN-CONTAINING PROTEIN"/>
    <property type="match status" value="1"/>
</dbReference>
<accession>A0ABY5TR40</accession>
<gene>
    <name evidence="2" type="ORF">NYF23_06690</name>
</gene>
<dbReference type="SUPFAM" id="SSF53300">
    <property type="entry name" value="vWA-like"/>
    <property type="match status" value="1"/>
</dbReference>
<sequence>MNQPPEQDNHPAIASLSEMVRLRYAARELTGFPRVQARQMMAGGHRSSFRGRGMDFDEVRIYQPGDDVRTIDWRVTAKTQVPHTKIFREERERPVLVVCDLRGPMFFGSQRLKSVVACEISAALAWAGLSANDRVGGLVFGAQQQAEVKSRRSHHAVLQYIHQLQDFSQQLLQPAPDQFSLAHILEEARRFALPGTTVFIVSDFHDFDDACERQLFELARHSNLNFCHIFDSIETELPPAALYAVSDGEQQTLLNTGDRKLRDEFEQAFINRSQKLKRASQQLSAGLLPFNSADPVMSVLAQAYGKRRKGRRS</sequence>
<protein>
    <submittedName>
        <fullName evidence="2">DUF58 domain-containing protein</fullName>
    </submittedName>
</protein>